<dbReference type="Pfam" id="PF02687">
    <property type="entry name" value="FtsX"/>
    <property type="match status" value="1"/>
</dbReference>
<dbReference type="InterPro" id="IPR003838">
    <property type="entry name" value="ABC3_permease_C"/>
</dbReference>
<sequence>MMSGKVPPSSHNDAPTMLGMVAIALKMLMGDPVKYFGLVFGIGFSTLLMSQQASIFVGLLTWGANPVLDVRQAQVWVMDPRVKQPDQGQPMSDQSLYRVRSVDGVAWAVPYARSTATVKTSQGNIAAITLVGVDNQSMVGLPEDNLANSMAAIRGRNAAILDANKINLIWADGRNPIGEVVEINDNRVVISGLTTALANFSGLPTLYMKYTDAIAITPPERNKLSFVLVGAKPGVEPEQLARHITEVTGLKALTRQQFAAAGTQFIVENTGIPISFGAAIGLGILVAVVITALTLAMFVAENLKNFGALKAIGVTNQQILLMVLSQALLVGFIGYGIGIGGTAAFLYFGQADPSLRGFKALGEIVFGSAVLVMLIVVGSAYVSVRKVLKLDPAVVFRG</sequence>
<dbReference type="Proteomes" id="UP000245086">
    <property type="component" value="Unassembled WGS sequence"/>
</dbReference>
<feature type="domain" description="MacB-like periplasmic core" evidence="9">
    <location>
        <begin position="72"/>
        <end position="246"/>
    </location>
</feature>
<keyword evidence="4 7" id="KW-0812">Transmembrane</keyword>
<reference evidence="10" key="1">
    <citation type="journal article" date="2018" name="Genome Announc.">
        <title>Draft Genome Sequence of "Candidatus Phycosocius bacilliformis," an Alphaproteobacterial Ectosymbiont of the Hydrocarbon-Producing Green Alga Botryococcus braunii.</title>
        <authorList>
            <person name="Tanabe Y."/>
            <person name="Yamaguchi H."/>
            <person name="Watanabe M.M."/>
        </authorList>
    </citation>
    <scope>NUCLEOTIDE SEQUENCE [LARGE SCALE GENOMIC DNA]</scope>
    <source>
        <strain evidence="10">BOTRYCO-2</strain>
    </source>
</reference>
<dbReference type="PANTHER" id="PTHR43738:SF1">
    <property type="entry name" value="HEMIN TRANSPORT SYSTEM PERMEASE PROTEIN HRTB-RELATED"/>
    <property type="match status" value="1"/>
</dbReference>
<dbReference type="AlphaFoldDB" id="A0A2P2E955"/>
<evidence type="ECO:0000256" key="2">
    <source>
        <dbReference type="ARBA" id="ARBA00022448"/>
    </source>
</evidence>
<dbReference type="InterPro" id="IPR025857">
    <property type="entry name" value="MacB_PCD"/>
</dbReference>
<evidence type="ECO:0000256" key="7">
    <source>
        <dbReference type="SAM" id="Phobius"/>
    </source>
</evidence>
<comment type="caution">
    <text evidence="10">The sequence shown here is derived from an EMBL/GenBank/DDBJ whole genome shotgun (WGS) entry which is preliminary data.</text>
</comment>
<protein>
    <submittedName>
        <fullName evidence="10">Uncharacterized protein</fullName>
    </submittedName>
</protein>
<evidence type="ECO:0000313" key="11">
    <source>
        <dbReference type="Proteomes" id="UP000245086"/>
    </source>
</evidence>
<dbReference type="PANTHER" id="PTHR43738">
    <property type="entry name" value="ABC TRANSPORTER, MEMBRANE PROTEIN"/>
    <property type="match status" value="1"/>
</dbReference>
<organism evidence="10 11">
    <name type="scientific">Candidatus Phycosocius bacilliformis</name>
    <dbReference type="NCBI Taxonomy" id="1445552"/>
    <lineage>
        <taxon>Bacteria</taxon>
        <taxon>Pseudomonadati</taxon>
        <taxon>Pseudomonadota</taxon>
        <taxon>Alphaproteobacteria</taxon>
        <taxon>Caulobacterales</taxon>
        <taxon>Caulobacterales incertae sedis</taxon>
        <taxon>Candidatus Phycosocius</taxon>
    </lineage>
</organism>
<evidence type="ECO:0000256" key="1">
    <source>
        <dbReference type="ARBA" id="ARBA00004651"/>
    </source>
</evidence>
<keyword evidence="5 7" id="KW-1133">Transmembrane helix</keyword>
<evidence type="ECO:0000256" key="4">
    <source>
        <dbReference type="ARBA" id="ARBA00022692"/>
    </source>
</evidence>
<proteinExistence type="predicted"/>
<feature type="domain" description="ABC3 transporter permease C-terminal" evidence="8">
    <location>
        <begin position="279"/>
        <end position="392"/>
    </location>
</feature>
<accession>A0A2P2E955</accession>
<keyword evidence="11" id="KW-1185">Reference proteome</keyword>
<keyword evidence="6 7" id="KW-0472">Membrane</keyword>
<dbReference type="EMBL" id="BFBR01000003">
    <property type="protein sequence ID" value="GBF57600.1"/>
    <property type="molecule type" value="Genomic_DNA"/>
</dbReference>
<evidence type="ECO:0000259" key="9">
    <source>
        <dbReference type="Pfam" id="PF12704"/>
    </source>
</evidence>
<dbReference type="InterPro" id="IPR051125">
    <property type="entry name" value="ABC-4/HrtB_transporter"/>
</dbReference>
<dbReference type="Pfam" id="PF12704">
    <property type="entry name" value="MacB_PCD"/>
    <property type="match status" value="1"/>
</dbReference>
<feature type="transmembrane region" description="Helical" evidence="7">
    <location>
        <begin position="360"/>
        <end position="382"/>
    </location>
</feature>
<evidence type="ECO:0000259" key="8">
    <source>
        <dbReference type="Pfam" id="PF02687"/>
    </source>
</evidence>
<feature type="transmembrane region" description="Helical" evidence="7">
    <location>
        <begin position="319"/>
        <end position="348"/>
    </location>
</feature>
<evidence type="ECO:0000313" key="10">
    <source>
        <dbReference type="EMBL" id="GBF57600.1"/>
    </source>
</evidence>
<gene>
    <name evidence="10" type="ORF">PbB2_01268</name>
</gene>
<dbReference type="GO" id="GO:0005886">
    <property type="term" value="C:plasma membrane"/>
    <property type="evidence" value="ECO:0007669"/>
    <property type="project" value="UniProtKB-SubCell"/>
</dbReference>
<evidence type="ECO:0000256" key="6">
    <source>
        <dbReference type="ARBA" id="ARBA00023136"/>
    </source>
</evidence>
<feature type="transmembrane region" description="Helical" evidence="7">
    <location>
        <begin position="274"/>
        <end position="299"/>
    </location>
</feature>
<evidence type="ECO:0000256" key="5">
    <source>
        <dbReference type="ARBA" id="ARBA00022989"/>
    </source>
</evidence>
<comment type="subcellular location">
    <subcellularLocation>
        <location evidence="1">Cell membrane</location>
        <topology evidence="1">Multi-pass membrane protein</topology>
    </subcellularLocation>
</comment>
<name>A0A2P2E955_9PROT</name>
<keyword evidence="3" id="KW-1003">Cell membrane</keyword>
<keyword evidence="2" id="KW-0813">Transport</keyword>
<evidence type="ECO:0000256" key="3">
    <source>
        <dbReference type="ARBA" id="ARBA00022475"/>
    </source>
</evidence>